<dbReference type="STRING" id="407821.A0A087USE1"/>
<evidence type="ECO:0000313" key="3">
    <source>
        <dbReference type="Proteomes" id="UP000054359"/>
    </source>
</evidence>
<dbReference type="EMBL" id="KK121348">
    <property type="protein sequence ID" value="KFM80280.1"/>
    <property type="molecule type" value="Genomic_DNA"/>
</dbReference>
<feature type="transmembrane region" description="Helical" evidence="1">
    <location>
        <begin position="427"/>
        <end position="452"/>
    </location>
</feature>
<keyword evidence="1" id="KW-0812">Transmembrane</keyword>
<keyword evidence="1" id="KW-0472">Membrane</keyword>
<evidence type="ECO:0000256" key="1">
    <source>
        <dbReference type="SAM" id="Phobius"/>
    </source>
</evidence>
<dbReference type="AlphaFoldDB" id="A0A087USE1"/>
<dbReference type="OrthoDB" id="2016540at2759"/>
<keyword evidence="1" id="KW-1133">Transmembrane helix</keyword>
<name>A0A087USE1_STEMI</name>
<feature type="transmembrane region" description="Helical" evidence="1">
    <location>
        <begin position="139"/>
        <end position="156"/>
    </location>
</feature>
<dbReference type="OMA" id="EEPYDKR"/>
<protein>
    <submittedName>
        <fullName evidence="2">Vacuole membrane protein 1</fullName>
    </submittedName>
</protein>
<feature type="non-terminal residue" evidence="2">
    <location>
        <position position="473"/>
    </location>
</feature>
<organism evidence="2 3">
    <name type="scientific">Stegodyphus mimosarum</name>
    <name type="common">African social velvet spider</name>
    <dbReference type="NCBI Taxonomy" id="407821"/>
    <lineage>
        <taxon>Eukaryota</taxon>
        <taxon>Metazoa</taxon>
        <taxon>Ecdysozoa</taxon>
        <taxon>Arthropoda</taxon>
        <taxon>Chelicerata</taxon>
        <taxon>Arachnida</taxon>
        <taxon>Araneae</taxon>
        <taxon>Araneomorphae</taxon>
        <taxon>Entelegynae</taxon>
        <taxon>Eresoidea</taxon>
        <taxon>Eresidae</taxon>
        <taxon>Stegodyphus</taxon>
    </lineage>
</organism>
<accession>A0A087USE1</accession>
<sequence length="473" mass="54272">MEKICHFMSYVQYFCNSLIMRLQGYENGVCVELSCDANKKVKRLEKFDKSKMSEGTDLRIKSRKSYENLATNGGIDTAFSLQYDTSSLSSQTKQWIANREDRQNLVLWKRPFTTLQYFVKELFINFYEYGTKLLQHQKFVLTSLLVSAISIILYHLEGPHQKYVVQLEKEFLRCAYWIGLGVLSSVGLGTGLHTFVLYLGPHIARVTLAAYECNSLDFPQPPYPDEIICPEGDNSNTVITILKIMSKVRLEAFMWGMGTALGELPPYFMAKAARLSGQEHDDEELKEFEELLQVKKNKPEEQSFCDRAKLTIEKLVERVGFFGILACASIPNPLFDLAGITCGHFLVPFWTFFGATLIGKAVIKMHIQKLFVIVAFNEHLVHELVKKMKYIPYIGKYLHAPLEEFLAKQKANLHRKPGTPGVSEGTWIAWIFEKFVILMILYYVLSIVNSMAQSHHKRLEKRLRRVTTKVATD</sequence>
<keyword evidence="3" id="KW-1185">Reference proteome</keyword>
<reference evidence="2 3" key="1">
    <citation type="submission" date="2013-11" db="EMBL/GenBank/DDBJ databases">
        <title>Genome sequencing of Stegodyphus mimosarum.</title>
        <authorList>
            <person name="Bechsgaard J."/>
        </authorList>
    </citation>
    <scope>NUCLEOTIDE SEQUENCE [LARGE SCALE GENOMIC DNA]</scope>
</reference>
<dbReference type="Proteomes" id="UP000054359">
    <property type="component" value="Unassembled WGS sequence"/>
</dbReference>
<evidence type="ECO:0000313" key="2">
    <source>
        <dbReference type="EMBL" id="KFM80280.1"/>
    </source>
</evidence>
<proteinExistence type="predicted"/>
<gene>
    <name evidence="2" type="ORF">X975_23005</name>
</gene>
<feature type="transmembrane region" description="Helical" evidence="1">
    <location>
        <begin position="176"/>
        <end position="199"/>
    </location>
</feature>